<evidence type="ECO:0000256" key="1">
    <source>
        <dbReference type="SAM" id="MobiDB-lite"/>
    </source>
</evidence>
<evidence type="ECO:0000313" key="3">
    <source>
        <dbReference type="Proteomes" id="UP000799302"/>
    </source>
</evidence>
<keyword evidence="3" id="KW-1185">Reference proteome</keyword>
<dbReference type="AlphaFoldDB" id="A0A6A6UK79"/>
<protein>
    <submittedName>
        <fullName evidence="2">Uncharacterized protein</fullName>
    </submittedName>
</protein>
<feature type="non-terminal residue" evidence="2">
    <location>
        <position position="1"/>
    </location>
</feature>
<evidence type="ECO:0000313" key="2">
    <source>
        <dbReference type="EMBL" id="KAF2671867.1"/>
    </source>
</evidence>
<dbReference type="EMBL" id="MU004232">
    <property type="protein sequence ID" value="KAF2671867.1"/>
    <property type="molecule type" value="Genomic_DNA"/>
</dbReference>
<proteinExistence type="predicted"/>
<sequence length="263" mass="31034">QLPLFNIRNYTESTVSIASTRISKLQYLSKKLLQHSLSNEMDPTSWMWEWKLNPEGRAINEGATRDGTPDLKLPTLDYEWRKLKESRYRDAQRLKAAREEGRKPDFGPEEPIVDVNITPGENNPRTERLKAASPYELYIVHLPDRSAFRRCFVKDTTADNGSGYKELKVSPEEAKYRHVHIAPERPRALRMMYNFPMEVEDMIFEAEECFWKEVFFFDYPRYENLTGDDWRLLFSGLQTKHKEQLRHMLGWPSFYDADVESKA</sequence>
<name>A0A6A6UK79_9PEZI</name>
<dbReference type="Proteomes" id="UP000799302">
    <property type="component" value="Unassembled WGS sequence"/>
</dbReference>
<organism evidence="2 3">
    <name type="scientific">Microthyrium microscopicum</name>
    <dbReference type="NCBI Taxonomy" id="703497"/>
    <lineage>
        <taxon>Eukaryota</taxon>
        <taxon>Fungi</taxon>
        <taxon>Dikarya</taxon>
        <taxon>Ascomycota</taxon>
        <taxon>Pezizomycotina</taxon>
        <taxon>Dothideomycetes</taxon>
        <taxon>Dothideomycetes incertae sedis</taxon>
        <taxon>Microthyriales</taxon>
        <taxon>Microthyriaceae</taxon>
        <taxon>Microthyrium</taxon>
    </lineage>
</organism>
<feature type="region of interest" description="Disordered" evidence="1">
    <location>
        <begin position="94"/>
        <end position="126"/>
    </location>
</feature>
<gene>
    <name evidence="2" type="ORF">BT63DRAFT_182491</name>
</gene>
<feature type="compositionally biased region" description="Basic and acidic residues" evidence="1">
    <location>
        <begin position="94"/>
        <end position="106"/>
    </location>
</feature>
<accession>A0A6A6UK79</accession>
<reference evidence="2" key="1">
    <citation type="journal article" date="2020" name="Stud. Mycol.">
        <title>101 Dothideomycetes genomes: a test case for predicting lifestyles and emergence of pathogens.</title>
        <authorList>
            <person name="Haridas S."/>
            <person name="Albert R."/>
            <person name="Binder M."/>
            <person name="Bloem J."/>
            <person name="Labutti K."/>
            <person name="Salamov A."/>
            <person name="Andreopoulos B."/>
            <person name="Baker S."/>
            <person name="Barry K."/>
            <person name="Bills G."/>
            <person name="Bluhm B."/>
            <person name="Cannon C."/>
            <person name="Castanera R."/>
            <person name="Culley D."/>
            <person name="Daum C."/>
            <person name="Ezra D."/>
            <person name="Gonzalez J."/>
            <person name="Henrissat B."/>
            <person name="Kuo A."/>
            <person name="Liang C."/>
            <person name="Lipzen A."/>
            <person name="Lutzoni F."/>
            <person name="Magnuson J."/>
            <person name="Mondo S."/>
            <person name="Nolan M."/>
            <person name="Ohm R."/>
            <person name="Pangilinan J."/>
            <person name="Park H.-J."/>
            <person name="Ramirez L."/>
            <person name="Alfaro M."/>
            <person name="Sun H."/>
            <person name="Tritt A."/>
            <person name="Yoshinaga Y."/>
            <person name="Zwiers L.-H."/>
            <person name="Turgeon B."/>
            <person name="Goodwin S."/>
            <person name="Spatafora J."/>
            <person name="Crous P."/>
            <person name="Grigoriev I."/>
        </authorList>
    </citation>
    <scope>NUCLEOTIDE SEQUENCE</scope>
    <source>
        <strain evidence="2">CBS 115976</strain>
    </source>
</reference>